<evidence type="ECO:0000313" key="1">
    <source>
        <dbReference type="EMBL" id="MER9403406.1"/>
    </source>
</evidence>
<dbReference type="Proteomes" id="UP001433071">
    <property type="component" value="Unassembled WGS sequence"/>
</dbReference>
<name>A0ABV1YV23_9HYPH</name>
<comment type="caution">
    <text evidence="1">The sequence shown here is derived from an EMBL/GenBank/DDBJ whole genome shotgun (WGS) entry which is preliminary data.</text>
</comment>
<sequence length="62" mass="7166">MNQPGNRVSAFDCDILRSAFIKSVIEKKIPEDEWRAEASLLISNFTDSDDIDPELLEWIVRK</sequence>
<dbReference type="EMBL" id="JAMYQB010000002">
    <property type="protein sequence ID" value="MER9403406.1"/>
    <property type="molecule type" value="Genomic_DNA"/>
</dbReference>
<proteinExistence type="predicted"/>
<keyword evidence="2" id="KW-1185">Reference proteome</keyword>
<accession>A0ABV1YV23</accession>
<dbReference type="RefSeq" id="WP_352556547.1">
    <property type="nucleotide sequence ID" value="NZ_JAMYQB010000002.1"/>
</dbReference>
<gene>
    <name evidence="1" type="ORF">NKI36_05005</name>
</gene>
<organism evidence="1 2">
    <name type="scientific">Mesorhizobium caraganae</name>
    <dbReference type="NCBI Taxonomy" id="483206"/>
    <lineage>
        <taxon>Bacteria</taxon>
        <taxon>Pseudomonadati</taxon>
        <taxon>Pseudomonadota</taxon>
        <taxon>Alphaproteobacteria</taxon>
        <taxon>Hyphomicrobiales</taxon>
        <taxon>Phyllobacteriaceae</taxon>
        <taxon>Mesorhizobium</taxon>
    </lineage>
</organism>
<reference evidence="1 2" key="1">
    <citation type="journal article" date="2024" name="Proc. Natl. Acad. Sci. U.S.A.">
        <title>The evolutionary genomics of adaptation to stress in wild rhizobium bacteria.</title>
        <authorList>
            <person name="Kehlet-Delgado H."/>
            <person name="Montoya A.P."/>
            <person name="Jensen K.T."/>
            <person name="Wendlandt C.E."/>
            <person name="Dexheimer C."/>
            <person name="Roberts M."/>
            <person name="Torres Martinez L."/>
            <person name="Friesen M.L."/>
            <person name="Griffitts J.S."/>
            <person name="Porter S.S."/>
        </authorList>
    </citation>
    <scope>NUCLEOTIDE SEQUENCE [LARGE SCALE GENOMIC DNA]</scope>
    <source>
        <strain evidence="1 2">M0641</strain>
    </source>
</reference>
<protein>
    <submittedName>
        <fullName evidence="1">Uncharacterized protein</fullName>
    </submittedName>
</protein>
<evidence type="ECO:0000313" key="2">
    <source>
        <dbReference type="Proteomes" id="UP001433071"/>
    </source>
</evidence>